<comment type="caution">
    <text evidence="2">The sequence shown here is derived from an EMBL/GenBank/DDBJ whole genome shotgun (WGS) entry which is preliminary data.</text>
</comment>
<evidence type="ECO:0000313" key="2">
    <source>
        <dbReference type="EMBL" id="GFO48287.1"/>
    </source>
</evidence>
<dbReference type="AlphaFoldDB" id="A0AAV4DVG9"/>
<protein>
    <submittedName>
        <fullName evidence="2">Uncharacterized protein</fullName>
    </submittedName>
</protein>
<accession>A0AAV4DVG9</accession>
<evidence type="ECO:0000256" key="1">
    <source>
        <dbReference type="SAM" id="MobiDB-lite"/>
    </source>
</evidence>
<sequence length="94" mass="10452">MMEPGRRKKSGDDGAGQGKKSGDGGPGRREGVKICESGRGVGVGMRESGKGKEMKTMDPWTLIREKEWRGVEMRKSVEAKEWRKGNRVGEKECR</sequence>
<feature type="compositionally biased region" description="Basic and acidic residues" evidence="1">
    <location>
        <begin position="20"/>
        <end position="33"/>
    </location>
</feature>
<dbReference type="EMBL" id="BLXT01008384">
    <property type="protein sequence ID" value="GFO48287.1"/>
    <property type="molecule type" value="Genomic_DNA"/>
</dbReference>
<name>A0AAV4DVG9_9GAST</name>
<gene>
    <name evidence="2" type="ORF">PoB_007479200</name>
</gene>
<keyword evidence="3" id="KW-1185">Reference proteome</keyword>
<feature type="compositionally biased region" description="Basic and acidic residues" evidence="1">
    <location>
        <begin position="47"/>
        <end position="56"/>
    </location>
</feature>
<reference evidence="2 3" key="1">
    <citation type="journal article" date="2021" name="Elife">
        <title>Chloroplast acquisition without the gene transfer in kleptoplastic sea slugs, Plakobranchus ocellatus.</title>
        <authorList>
            <person name="Maeda T."/>
            <person name="Takahashi S."/>
            <person name="Yoshida T."/>
            <person name="Shimamura S."/>
            <person name="Takaki Y."/>
            <person name="Nagai Y."/>
            <person name="Toyoda A."/>
            <person name="Suzuki Y."/>
            <person name="Arimoto A."/>
            <person name="Ishii H."/>
            <person name="Satoh N."/>
            <person name="Nishiyama T."/>
            <person name="Hasebe M."/>
            <person name="Maruyama T."/>
            <person name="Minagawa J."/>
            <person name="Obokata J."/>
            <person name="Shigenobu S."/>
        </authorList>
    </citation>
    <scope>NUCLEOTIDE SEQUENCE [LARGE SCALE GENOMIC DNA]</scope>
</reference>
<dbReference type="Proteomes" id="UP000735302">
    <property type="component" value="Unassembled WGS sequence"/>
</dbReference>
<feature type="region of interest" description="Disordered" evidence="1">
    <location>
        <begin position="1"/>
        <end position="58"/>
    </location>
</feature>
<evidence type="ECO:0000313" key="3">
    <source>
        <dbReference type="Proteomes" id="UP000735302"/>
    </source>
</evidence>
<proteinExistence type="predicted"/>
<organism evidence="2 3">
    <name type="scientific">Plakobranchus ocellatus</name>
    <dbReference type="NCBI Taxonomy" id="259542"/>
    <lineage>
        <taxon>Eukaryota</taxon>
        <taxon>Metazoa</taxon>
        <taxon>Spiralia</taxon>
        <taxon>Lophotrochozoa</taxon>
        <taxon>Mollusca</taxon>
        <taxon>Gastropoda</taxon>
        <taxon>Heterobranchia</taxon>
        <taxon>Euthyneura</taxon>
        <taxon>Panpulmonata</taxon>
        <taxon>Sacoglossa</taxon>
        <taxon>Placobranchoidea</taxon>
        <taxon>Plakobranchidae</taxon>
        <taxon>Plakobranchus</taxon>
    </lineage>
</organism>